<dbReference type="AlphaFoldDB" id="A0AA40KAG2"/>
<dbReference type="EMBL" id="JAUKUD010000002">
    <property type="protein sequence ID" value="KAK0751696.1"/>
    <property type="molecule type" value="Genomic_DNA"/>
</dbReference>
<accession>A0AA40KAG2</accession>
<sequence length="134" mass="14383">MLGNLDNSSAWLEPSGSNGSYSRRLALLPLSLHRPVSSHQQHLTSLRMPPPPTTFTASSISHPQVTVRTPTQVPRSPSPGLALQLPTRKKMVPVPSPSISAHLTAGVSRTVLTTRPHLPRLSVQSTSGMAIYLP</sequence>
<feature type="region of interest" description="Disordered" evidence="1">
    <location>
        <begin position="36"/>
        <end position="95"/>
    </location>
</feature>
<evidence type="ECO:0000313" key="3">
    <source>
        <dbReference type="Proteomes" id="UP001172155"/>
    </source>
</evidence>
<evidence type="ECO:0000313" key="2">
    <source>
        <dbReference type="EMBL" id="KAK0751696.1"/>
    </source>
</evidence>
<gene>
    <name evidence="2" type="ORF">B0T18DRAFT_75164</name>
</gene>
<reference evidence="2" key="1">
    <citation type="submission" date="2023-06" db="EMBL/GenBank/DDBJ databases">
        <title>Genome-scale phylogeny and comparative genomics of the fungal order Sordariales.</title>
        <authorList>
            <consortium name="Lawrence Berkeley National Laboratory"/>
            <person name="Hensen N."/>
            <person name="Bonometti L."/>
            <person name="Westerberg I."/>
            <person name="Brannstrom I.O."/>
            <person name="Guillou S."/>
            <person name="Cros-Aarteil S."/>
            <person name="Calhoun S."/>
            <person name="Haridas S."/>
            <person name="Kuo A."/>
            <person name="Mondo S."/>
            <person name="Pangilinan J."/>
            <person name="Riley R."/>
            <person name="LaButti K."/>
            <person name="Andreopoulos B."/>
            <person name="Lipzen A."/>
            <person name="Chen C."/>
            <person name="Yanf M."/>
            <person name="Daum C."/>
            <person name="Ng V."/>
            <person name="Clum A."/>
            <person name="Steindorff A."/>
            <person name="Ohm R."/>
            <person name="Martin F."/>
            <person name="Silar P."/>
            <person name="Natvig D."/>
            <person name="Lalanne C."/>
            <person name="Gautier V."/>
            <person name="Ament-velasquez S.L."/>
            <person name="Kruys A."/>
            <person name="Hutchinson M.I."/>
            <person name="Powell A.J."/>
            <person name="Barry K."/>
            <person name="Miller A.N."/>
            <person name="Grigoriev I.V."/>
            <person name="Debuchy R."/>
            <person name="Gladieux P."/>
            <person name="Thoren M.H."/>
            <person name="Johannesson H."/>
        </authorList>
    </citation>
    <scope>NUCLEOTIDE SEQUENCE</scope>
    <source>
        <strain evidence="2">SMH3187-1</strain>
    </source>
</reference>
<evidence type="ECO:0000256" key="1">
    <source>
        <dbReference type="SAM" id="MobiDB-lite"/>
    </source>
</evidence>
<name>A0AA40KAG2_9PEZI</name>
<dbReference type="Proteomes" id="UP001172155">
    <property type="component" value="Unassembled WGS sequence"/>
</dbReference>
<organism evidence="2 3">
    <name type="scientific">Schizothecium vesticola</name>
    <dbReference type="NCBI Taxonomy" id="314040"/>
    <lineage>
        <taxon>Eukaryota</taxon>
        <taxon>Fungi</taxon>
        <taxon>Dikarya</taxon>
        <taxon>Ascomycota</taxon>
        <taxon>Pezizomycotina</taxon>
        <taxon>Sordariomycetes</taxon>
        <taxon>Sordariomycetidae</taxon>
        <taxon>Sordariales</taxon>
        <taxon>Schizotheciaceae</taxon>
        <taxon>Schizothecium</taxon>
    </lineage>
</organism>
<keyword evidence="3" id="KW-1185">Reference proteome</keyword>
<feature type="compositionally biased region" description="Polar residues" evidence="1">
    <location>
        <begin position="54"/>
        <end position="75"/>
    </location>
</feature>
<protein>
    <submittedName>
        <fullName evidence="2">Uncharacterized protein</fullName>
    </submittedName>
</protein>
<proteinExistence type="predicted"/>
<comment type="caution">
    <text evidence="2">The sequence shown here is derived from an EMBL/GenBank/DDBJ whole genome shotgun (WGS) entry which is preliminary data.</text>
</comment>